<dbReference type="PANTHER" id="PTHR43591">
    <property type="entry name" value="METHYLTRANSFERASE"/>
    <property type="match status" value="1"/>
</dbReference>
<protein>
    <recommendedName>
        <fullName evidence="1">Methyltransferase domain-containing protein</fullName>
    </recommendedName>
</protein>
<dbReference type="InterPro" id="IPR029063">
    <property type="entry name" value="SAM-dependent_MTases_sf"/>
</dbReference>
<dbReference type="PANTHER" id="PTHR43591:SF24">
    <property type="entry name" value="2-METHOXY-6-POLYPRENYL-1,4-BENZOQUINOL METHYLASE, MITOCHONDRIAL"/>
    <property type="match status" value="1"/>
</dbReference>
<organism evidence="2 3">
    <name type="scientific">Reticulibacter mediterranei</name>
    <dbReference type="NCBI Taxonomy" id="2778369"/>
    <lineage>
        <taxon>Bacteria</taxon>
        <taxon>Bacillati</taxon>
        <taxon>Chloroflexota</taxon>
        <taxon>Ktedonobacteria</taxon>
        <taxon>Ktedonobacterales</taxon>
        <taxon>Reticulibacteraceae</taxon>
        <taxon>Reticulibacter</taxon>
    </lineage>
</organism>
<keyword evidence="3" id="KW-1185">Reference proteome</keyword>
<dbReference type="Gene3D" id="3.40.50.150">
    <property type="entry name" value="Vaccinia Virus protein VP39"/>
    <property type="match status" value="1"/>
</dbReference>
<accession>A0A8J3ITA6</accession>
<reference evidence="2" key="1">
    <citation type="submission" date="2020-10" db="EMBL/GenBank/DDBJ databases">
        <title>Taxonomic study of unclassified bacteria belonging to the class Ktedonobacteria.</title>
        <authorList>
            <person name="Yabe S."/>
            <person name="Wang C.M."/>
            <person name="Zheng Y."/>
            <person name="Sakai Y."/>
            <person name="Cavaletti L."/>
            <person name="Monciardini P."/>
            <person name="Donadio S."/>
        </authorList>
    </citation>
    <scope>NUCLEOTIDE SEQUENCE</scope>
    <source>
        <strain evidence="2">ID150040</strain>
    </source>
</reference>
<proteinExistence type="predicted"/>
<dbReference type="AlphaFoldDB" id="A0A8J3ITA6"/>
<evidence type="ECO:0000313" key="2">
    <source>
        <dbReference type="EMBL" id="GHP00377.1"/>
    </source>
</evidence>
<evidence type="ECO:0000313" key="3">
    <source>
        <dbReference type="Proteomes" id="UP000597444"/>
    </source>
</evidence>
<gene>
    <name evidence="2" type="ORF">KSF_104240</name>
</gene>
<sequence length="224" mass="25299">MAYAHPHIEVIGIDISETMLRYAQAQAHVQGLKNLSFRLMDATGPLDFPEHTFDFVNARSLIGFMPKDRWPDLVSELVRITRPSGTIRLTEFDGGGLSNSPALERSNKLLTLAFYQGGRAFTPIPDGQIWGITPMLGLFLQEAGCLQVHQHPYVLDFSAGTQANISNYENFKVAYKLVQPFLVKMQVVTQQELDTLYDQMLAQMMLPTFRALWYYLGAWGRKPA</sequence>
<comment type="caution">
    <text evidence="2">The sequence shown here is derived from an EMBL/GenBank/DDBJ whole genome shotgun (WGS) entry which is preliminary data.</text>
</comment>
<name>A0A8J3ITA6_9CHLR</name>
<dbReference type="GO" id="GO:0008168">
    <property type="term" value="F:methyltransferase activity"/>
    <property type="evidence" value="ECO:0007669"/>
    <property type="project" value="TreeGrafter"/>
</dbReference>
<feature type="domain" description="Methyltransferase" evidence="1">
    <location>
        <begin position="6"/>
        <end position="85"/>
    </location>
</feature>
<evidence type="ECO:0000259" key="1">
    <source>
        <dbReference type="Pfam" id="PF13649"/>
    </source>
</evidence>
<dbReference type="SUPFAM" id="SSF53335">
    <property type="entry name" value="S-adenosyl-L-methionine-dependent methyltransferases"/>
    <property type="match status" value="1"/>
</dbReference>
<dbReference type="CDD" id="cd02440">
    <property type="entry name" value="AdoMet_MTases"/>
    <property type="match status" value="1"/>
</dbReference>
<dbReference type="InterPro" id="IPR041698">
    <property type="entry name" value="Methyltransf_25"/>
</dbReference>
<dbReference type="EMBL" id="BNJK01000002">
    <property type="protein sequence ID" value="GHP00377.1"/>
    <property type="molecule type" value="Genomic_DNA"/>
</dbReference>
<dbReference type="RefSeq" id="WP_220210896.1">
    <property type="nucleotide sequence ID" value="NZ_BNJK01000002.1"/>
</dbReference>
<dbReference type="Pfam" id="PF13649">
    <property type="entry name" value="Methyltransf_25"/>
    <property type="match status" value="1"/>
</dbReference>
<dbReference type="Proteomes" id="UP000597444">
    <property type="component" value="Unassembled WGS sequence"/>
</dbReference>